<feature type="compositionally biased region" description="Basic and acidic residues" evidence="1">
    <location>
        <begin position="1"/>
        <end position="14"/>
    </location>
</feature>
<dbReference type="InterPro" id="IPR006611">
    <property type="entry name" value="DUF1431_DROsp"/>
</dbReference>
<proteinExistence type="predicted"/>
<evidence type="ECO:0000256" key="1">
    <source>
        <dbReference type="SAM" id="MobiDB-lite"/>
    </source>
</evidence>
<feature type="region of interest" description="Disordered" evidence="1">
    <location>
        <begin position="1"/>
        <end position="38"/>
    </location>
</feature>
<name>B4MI90_DROWI</name>
<organism evidence="2 3">
    <name type="scientific">Drosophila willistoni</name>
    <name type="common">Fruit fly</name>
    <dbReference type="NCBI Taxonomy" id="7260"/>
    <lineage>
        <taxon>Eukaryota</taxon>
        <taxon>Metazoa</taxon>
        <taxon>Ecdysozoa</taxon>
        <taxon>Arthropoda</taxon>
        <taxon>Hexapoda</taxon>
        <taxon>Insecta</taxon>
        <taxon>Pterygota</taxon>
        <taxon>Neoptera</taxon>
        <taxon>Endopterygota</taxon>
        <taxon>Diptera</taxon>
        <taxon>Brachycera</taxon>
        <taxon>Muscomorpha</taxon>
        <taxon>Ephydroidea</taxon>
        <taxon>Drosophilidae</taxon>
        <taxon>Drosophila</taxon>
        <taxon>Sophophora</taxon>
    </lineage>
</organism>
<dbReference type="PANTHER" id="PTHR20977:SF0">
    <property type="entry name" value="AT13385P-RELATED"/>
    <property type="match status" value="1"/>
</dbReference>
<dbReference type="EMBL" id="CH962061">
    <property type="protein sequence ID" value="EDW71829.2"/>
    <property type="molecule type" value="Genomic_DNA"/>
</dbReference>
<gene>
    <name evidence="2" type="primary">Dwil\GK14336</name>
    <name evidence="2" type="ORF">Dwil_GK14336</name>
</gene>
<dbReference type="InParanoid" id="B4MI90"/>
<evidence type="ECO:0000313" key="2">
    <source>
        <dbReference type="EMBL" id="EDW71829.2"/>
    </source>
</evidence>
<dbReference type="HOGENOM" id="CLU_1125565_0_0_1"/>
<dbReference type="Proteomes" id="UP000007798">
    <property type="component" value="Unassembled WGS sequence"/>
</dbReference>
<feature type="compositionally biased region" description="Polar residues" evidence="1">
    <location>
        <begin position="19"/>
        <end position="28"/>
    </location>
</feature>
<evidence type="ECO:0000313" key="3">
    <source>
        <dbReference type="Proteomes" id="UP000007798"/>
    </source>
</evidence>
<dbReference type="OrthoDB" id="7725418at2759"/>
<dbReference type="PANTHER" id="PTHR20977">
    <property type="entry name" value="AT13385P-RELATED"/>
    <property type="match status" value="1"/>
</dbReference>
<reference evidence="2 3" key="1">
    <citation type="journal article" date="2007" name="Nature">
        <title>Evolution of genes and genomes on the Drosophila phylogeny.</title>
        <authorList>
            <consortium name="Drosophila 12 Genomes Consortium"/>
            <person name="Clark A.G."/>
            <person name="Eisen M.B."/>
            <person name="Smith D.R."/>
            <person name="Bergman C.M."/>
            <person name="Oliver B."/>
            <person name="Markow T.A."/>
            <person name="Kaufman T.C."/>
            <person name="Kellis M."/>
            <person name="Gelbart W."/>
            <person name="Iyer V.N."/>
            <person name="Pollard D.A."/>
            <person name="Sackton T.B."/>
            <person name="Larracuente A.M."/>
            <person name="Singh N.D."/>
            <person name="Abad J.P."/>
            <person name="Abt D.N."/>
            <person name="Adryan B."/>
            <person name="Aguade M."/>
            <person name="Akashi H."/>
            <person name="Anderson W.W."/>
            <person name="Aquadro C.F."/>
            <person name="Ardell D.H."/>
            <person name="Arguello R."/>
            <person name="Artieri C.G."/>
            <person name="Barbash D.A."/>
            <person name="Barker D."/>
            <person name="Barsanti P."/>
            <person name="Batterham P."/>
            <person name="Batzoglou S."/>
            <person name="Begun D."/>
            <person name="Bhutkar A."/>
            <person name="Blanco E."/>
            <person name="Bosak S.A."/>
            <person name="Bradley R.K."/>
            <person name="Brand A.D."/>
            <person name="Brent M.R."/>
            <person name="Brooks A.N."/>
            <person name="Brown R.H."/>
            <person name="Butlin R.K."/>
            <person name="Caggese C."/>
            <person name="Calvi B.R."/>
            <person name="Bernardo de Carvalho A."/>
            <person name="Caspi A."/>
            <person name="Castrezana S."/>
            <person name="Celniker S.E."/>
            <person name="Chang J.L."/>
            <person name="Chapple C."/>
            <person name="Chatterji S."/>
            <person name="Chinwalla A."/>
            <person name="Civetta A."/>
            <person name="Clifton S.W."/>
            <person name="Comeron J.M."/>
            <person name="Costello J.C."/>
            <person name="Coyne J.A."/>
            <person name="Daub J."/>
            <person name="David R.G."/>
            <person name="Delcher A.L."/>
            <person name="Delehaunty K."/>
            <person name="Do C.B."/>
            <person name="Ebling H."/>
            <person name="Edwards K."/>
            <person name="Eickbush T."/>
            <person name="Evans J.D."/>
            <person name="Filipski A."/>
            <person name="Findeiss S."/>
            <person name="Freyhult E."/>
            <person name="Fulton L."/>
            <person name="Fulton R."/>
            <person name="Garcia A.C."/>
            <person name="Gardiner A."/>
            <person name="Garfield D.A."/>
            <person name="Garvin B.E."/>
            <person name="Gibson G."/>
            <person name="Gilbert D."/>
            <person name="Gnerre S."/>
            <person name="Godfrey J."/>
            <person name="Good R."/>
            <person name="Gotea V."/>
            <person name="Gravely B."/>
            <person name="Greenberg A.J."/>
            <person name="Griffiths-Jones S."/>
            <person name="Gross S."/>
            <person name="Guigo R."/>
            <person name="Gustafson E.A."/>
            <person name="Haerty W."/>
            <person name="Hahn M.W."/>
            <person name="Halligan D.L."/>
            <person name="Halpern A.L."/>
            <person name="Halter G.M."/>
            <person name="Han M.V."/>
            <person name="Heger A."/>
            <person name="Hillier L."/>
            <person name="Hinrichs A.S."/>
            <person name="Holmes I."/>
            <person name="Hoskins R.A."/>
            <person name="Hubisz M.J."/>
            <person name="Hultmark D."/>
            <person name="Huntley M.A."/>
            <person name="Jaffe D.B."/>
            <person name="Jagadeeshan S."/>
            <person name="Jeck W.R."/>
            <person name="Johnson J."/>
            <person name="Jones C.D."/>
            <person name="Jordan W.C."/>
            <person name="Karpen G.H."/>
            <person name="Kataoka E."/>
            <person name="Keightley P.D."/>
            <person name="Kheradpour P."/>
            <person name="Kirkness E.F."/>
            <person name="Koerich L.B."/>
            <person name="Kristiansen K."/>
            <person name="Kudrna D."/>
            <person name="Kulathinal R.J."/>
            <person name="Kumar S."/>
            <person name="Kwok R."/>
            <person name="Lander E."/>
            <person name="Langley C.H."/>
            <person name="Lapoint R."/>
            <person name="Lazzaro B.P."/>
            <person name="Lee S.J."/>
            <person name="Levesque L."/>
            <person name="Li R."/>
            <person name="Lin C.F."/>
            <person name="Lin M.F."/>
            <person name="Lindblad-Toh K."/>
            <person name="Llopart A."/>
            <person name="Long M."/>
            <person name="Low L."/>
            <person name="Lozovsky E."/>
            <person name="Lu J."/>
            <person name="Luo M."/>
            <person name="Machado C.A."/>
            <person name="Makalowski W."/>
            <person name="Marzo M."/>
            <person name="Matsuda M."/>
            <person name="Matzkin L."/>
            <person name="McAllister B."/>
            <person name="McBride C.S."/>
            <person name="McKernan B."/>
            <person name="McKernan K."/>
            <person name="Mendez-Lago M."/>
            <person name="Minx P."/>
            <person name="Mollenhauer M.U."/>
            <person name="Montooth K."/>
            <person name="Mount S.M."/>
            <person name="Mu X."/>
            <person name="Myers E."/>
            <person name="Negre B."/>
            <person name="Newfeld S."/>
            <person name="Nielsen R."/>
            <person name="Noor M.A."/>
            <person name="O'Grady P."/>
            <person name="Pachter L."/>
            <person name="Papaceit M."/>
            <person name="Parisi M.J."/>
            <person name="Parisi M."/>
            <person name="Parts L."/>
            <person name="Pedersen J.S."/>
            <person name="Pesole G."/>
            <person name="Phillippy A.M."/>
            <person name="Ponting C.P."/>
            <person name="Pop M."/>
            <person name="Porcelli D."/>
            <person name="Powell J.R."/>
            <person name="Prohaska S."/>
            <person name="Pruitt K."/>
            <person name="Puig M."/>
            <person name="Quesneville H."/>
            <person name="Ram K.R."/>
            <person name="Rand D."/>
            <person name="Rasmussen M.D."/>
            <person name="Reed L.K."/>
            <person name="Reenan R."/>
            <person name="Reily A."/>
            <person name="Remington K.A."/>
            <person name="Rieger T.T."/>
            <person name="Ritchie M.G."/>
            <person name="Robin C."/>
            <person name="Rogers Y.H."/>
            <person name="Rohde C."/>
            <person name="Rozas J."/>
            <person name="Rubenfield M.J."/>
            <person name="Ruiz A."/>
            <person name="Russo S."/>
            <person name="Salzberg S.L."/>
            <person name="Sanchez-Gracia A."/>
            <person name="Saranga D.J."/>
            <person name="Sato H."/>
            <person name="Schaeffer S.W."/>
            <person name="Schatz M.C."/>
            <person name="Schlenke T."/>
            <person name="Schwartz R."/>
            <person name="Segarra C."/>
            <person name="Singh R.S."/>
            <person name="Sirot L."/>
            <person name="Sirota M."/>
            <person name="Sisneros N.B."/>
            <person name="Smith C.D."/>
            <person name="Smith T.F."/>
            <person name="Spieth J."/>
            <person name="Stage D.E."/>
            <person name="Stark A."/>
            <person name="Stephan W."/>
            <person name="Strausberg R.L."/>
            <person name="Strempel S."/>
            <person name="Sturgill D."/>
            <person name="Sutton G."/>
            <person name="Sutton G.G."/>
            <person name="Tao W."/>
            <person name="Teichmann S."/>
            <person name="Tobari Y.N."/>
            <person name="Tomimura Y."/>
            <person name="Tsolas J.M."/>
            <person name="Valente V.L."/>
            <person name="Venter E."/>
            <person name="Venter J.C."/>
            <person name="Vicario S."/>
            <person name="Vieira F.G."/>
            <person name="Vilella A.J."/>
            <person name="Villasante A."/>
            <person name="Walenz B."/>
            <person name="Wang J."/>
            <person name="Wasserman M."/>
            <person name="Watts T."/>
            <person name="Wilson D."/>
            <person name="Wilson R.K."/>
            <person name="Wing R.A."/>
            <person name="Wolfner M.F."/>
            <person name="Wong A."/>
            <person name="Wong G.K."/>
            <person name="Wu C.I."/>
            <person name="Wu G."/>
            <person name="Yamamoto D."/>
            <person name="Yang H.P."/>
            <person name="Yang S.P."/>
            <person name="Yorke J.A."/>
            <person name="Yoshida K."/>
            <person name="Zdobnov E."/>
            <person name="Zhang P."/>
            <person name="Zhang Y."/>
            <person name="Zimin A.V."/>
            <person name="Baldwin J."/>
            <person name="Abdouelleil A."/>
            <person name="Abdulkadir J."/>
            <person name="Abebe A."/>
            <person name="Abera B."/>
            <person name="Abreu J."/>
            <person name="Acer S.C."/>
            <person name="Aftuck L."/>
            <person name="Alexander A."/>
            <person name="An P."/>
            <person name="Anderson E."/>
            <person name="Anderson S."/>
            <person name="Arachi H."/>
            <person name="Azer M."/>
            <person name="Bachantsang P."/>
            <person name="Barry A."/>
            <person name="Bayul T."/>
            <person name="Berlin A."/>
            <person name="Bessette D."/>
            <person name="Bloom T."/>
            <person name="Blye J."/>
            <person name="Boguslavskiy L."/>
            <person name="Bonnet C."/>
            <person name="Boukhgalter B."/>
            <person name="Bourzgui I."/>
            <person name="Brown A."/>
            <person name="Cahill P."/>
            <person name="Channer S."/>
            <person name="Cheshatsang Y."/>
            <person name="Chuda L."/>
            <person name="Citroen M."/>
            <person name="Collymore A."/>
            <person name="Cooke P."/>
            <person name="Costello M."/>
            <person name="D'Aco K."/>
            <person name="Daza R."/>
            <person name="De Haan G."/>
            <person name="DeGray S."/>
            <person name="DeMaso C."/>
            <person name="Dhargay N."/>
            <person name="Dooley K."/>
            <person name="Dooley E."/>
            <person name="Doricent M."/>
            <person name="Dorje P."/>
            <person name="Dorjee K."/>
            <person name="Dupes A."/>
            <person name="Elong R."/>
            <person name="Falk J."/>
            <person name="Farina A."/>
            <person name="Faro S."/>
            <person name="Ferguson D."/>
            <person name="Fisher S."/>
            <person name="Foley C.D."/>
            <person name="Franke A."/>
            <person name="Friedrich D."/>
            <person name="Gadbois L."/>
            <person name="Gearin G."/>
            <person name="Gearin C.R."/>
            <person name="Giannoukos G."/>
            <person name="Goode T."/>
            <person name="Graham J."/>
            <person name="Grandbois E."/>
            <person name="Grewal S."/>
            <person name="Gyaltsen K."/>
            <person name="Hafez N."/>
            <person name="Hagos B."/>
            <person name="Hall J."/>
            <person name="Henson C."/>
            <person name="Hollinger A."/>
            <person name="Honan T."/>
            <person name="Huard M.D."/>
            <person name="Hughes L."/>
            <person name="Hurhula B."/>
            <person name="Husby M.E."/>
            <person name="Kamat A."/>
            <person name="Kanga B."/>
            <person name="Kashin S."/>
            <person name="Khazanovich D."/>
            <person name="Kisner P."/>
            <person name="Lance K."/>
            <person name="Lara M."/>
            <person name="Lee W."/>
            <person name="Lennon N."/>
            <person name="Letendre F."/>
            <person name="LeVine R."/>
            <person name="Lipovsky A."/>
            <person name="Liu X."/>
            <person name="Liu J."/>
            <person name="Liu S."/>
            <person name="Lokyitsang T."/>
            <person name="Lokyitsang Y."/>
            <person name="Lubonja R."/>
            <person name="Lui A."/>
            <person name="MacDonald P."/>
            <person name="Magnisalis V."/>
            <person name="Maru K."/>
            <person name="Matthews C."/>
            <person name="McCusker W."/>
            <person name="McDonough S."/>
            <person name="Mehta T."/>
            <person name="Meldrim J."/>
            <person name="Meneus L."/>
            <person name="Mihai O."/>
            <person name="Mihalev A."/>
            <person name="Mihova T."/>
            <person name="Mittelman R."/>
            <person name="Mlenga V."/>
            <person name="Montmayeur A."/>
            <person name="Mulrain L."/>
            <person name="Navidi A."/>
            <person name="Naylor J."/>
            <person name="Negash T."/>
            <person name="Nguyen T."/>
            <person name="Nguyen N."/>
            <person name="Nicol R."/>
            <person name="Norbu C."/>
            <person name="Norbu N."/>
            <person name="Novod N."/>
            <person name="O'Neill B."/>
            <person name="Osman S."/>
            <person name="Markiewicz E."/>
            <person name="Oyono O.L."/>
            <person name="Patti C."/>
            <person name="Phunkhang P."/>
            <person name="Pierre F."/>
            <person name="Priest M."/>
            <person name="Raghuraman S."/>
            <person name="Rege F."/>
            <person name="Reyes R."/>
            <person name="Rise C."/>
            <person name="Rogov P."/>
            <person name="Ross K."/>
            <person name="Ryan E."/>
            <person name="Settipalli S."/>
            <person name="Shea T."/>
            <person name="Sherpa N."/>
            <person name="Shi L."/>
            <person name="Shih D."/>
            <person name="Sparrow T."/>
            <person name="Spaulding J."/>
            <person name="Stalker J."/>
            <person name="Stange-Thomann N."/>
            <person name="Stavropoulos S."/>
            <person name="Stone C."/>
            <person name="Strader C."/>
            <person name="Tesfaye S."/>
            <person name="Thomson T."/>
            <person name="Thoulutsang Y."/>
            <person name="Thoulutsang D."/>
            <person name="Topham K."/>
            <person name="Topping I."/>
            <person name="Tsamla T."/>
            <person name="Vassiliev H."/>
            <person name="Vo A."/>
            <person name="Wangchuk T."/>
            <person name="Wangdi T."/>
            <person name="Weiand M."/>
            <person name="Wilkinson J."/>
            <person name="Wilson A."/>
            <person name="Yadav S."/>
            <person name="Young G."/>
            <person name="Yu Q."/>
            <person name="Zembek L."/>
            <person name="Zhong D."/>
            <person name="Zimmer A."/>
            <person name="Zwirko Z."/>
            <person name="Jaffe D.B."/>
            <person name="Alvarez P."/>
            <person name="Brockman W."/>
            <person name="Butler J."/>
            <person name="Chin C."/>
            <person name="Gnerre S."/>
            <person name="Grabherr M."/>
            <person name="Kleber M."/>
            <person name="Mauceli E."/>
            <person name="MacCallum I."/>
        </authorList>
    </citation>
    <scope>NUCLEOTIDE SEQUENCE [LARGE SCALE GENOMIC DNA]</scope>
    <source>
        <strain evidence="3">Tucson 14030-0811.24</strain>
    </source>
</reference>
<dbReference type="SMART" id="SM00689">
    <property type="entry name" value="DM6"/>
    <property type="match status" value="1"/>
</dbReference>
<feature type="region of interest" description="Disordered" evidence="1">
    <location>
        <begin position="183"/>
        <end position="248"/>
    </location>
</feature>
<sequence>MASKDFVDSHKCSKVDNGGCQNKTQCSPKSIAKPKKEKEEPFQFHHLLKQPAECCADPCPERFPTFDECLYKESDKAARKYQVAWVECPPIQIKPKKICCFEKGKRPPIPRRKRKEPKAKCEEEVQCPEEGYKPSSQSLCDEFGLDTGGILEDLRNRFREFASREDHYPEVLSRLAEIEAQFSTGDKKLDVKPQSRAPSPTPEGIVSQLPVPQDTNYRSESHSGSRSGSPIPFGMPGSKINIEPSERNRVHEAVLLGAMPRSRNV</sequence>
<accession>B4MI90</accession>
<dbReference type="AlphaFoldDB" id="B4MI90"/>
<dbReference type="Pfam" id="PF07248">
    <property type="entry name" value="DUF1431"/>
    <property type="match status" value="1"/>
</dbReference>
<dbReference type="STRING" id="7260.B4MI90"/>
<protein>
    <submittedName>
        <fullName evidence="2">Uncharacterized protein</fullName>
    </submittedName>
</protein>
<keyword evidence="3" id="KW-1185">Reference proteome</keyword>